<protein>
    <submittedName>
        <fullName evidence="1">Uncharacterized protein</fullName>
    </submittedName>
</protein>
<reference evidence="1" key="1">
    <citation type="submission" date="2018-05" db="EMBL/GenBank/DDBJ databases">
        <authorList>
            <person name="Lanie J.A."/>
            <person name="Ng W.-L."/>
            <person name="Kazmierczak K.M."/>
            <person name="Andrzejewski T.M."/>
            <person name="Davidsen T.M."/>
            <person name="Wayne K.J."/>
            <person name="Tettelin H."/>
            <person name="Glass J.I."/>
            <person name="Rusch D."/>
            <person name="Podicherti R."/>
            <person name="Tsui H.-C.T."/>
            <person name="Winkler M.E."/>
        </authorList>
    </citation>
    <scope>NUCLEOTIDE SEQUENCE</scope>
</reference>
<dbReference type="AlphaFoldDB" id="A0A381NQP9"/>
<dbReference type="PROSITE" id="PS51257">
    <property type="entry name" value="PROKAR_LIPOPROTEIN"/>
    <property type="match status" value="1"/>
</dbReference>
<dbReference type="EMBL" id="UINC01000500">
    <property type="protein sequence ID" value="SUZ56434.1"/>
    <property type="molecule type" value="Genomic_DNA"/>
</dbReference>
<evidence type="ECO:0000313" key="1">
    <source>
        <dbReference type="EMBL" id="SUZ56434.1"/>
    </source>
</evidence>
<accession>A0A381NQP9</accession>
<sequence>MSKLLLFSIMMATWMVVSCGTTDGTKAGPELGYYEDKKEMKEGSYIFSANSVWHCVVSSKPWLNKDCD</sequence>
<gene>
    <name evidence="1" type="ORF">METZ01_LOCUS9288</name>
</gene>
<organism evidence="1">
    <name type="scientific">marine metagenome</name>
    <dbReference type="NCBI Taxonomy" id="408172"/>
    <lineage>
        <taxon>unclassified sequences</taxon>
        <taxon>metagenomes</taxon>
        <taxon>ecological metagenomes</taxon>
    </lineage>
</organism>
<proteinExistence type="predicted"/>
<name>A0A381NQP9_9ZZZZ</name>